<evidence type="ECO:0000256" key="1">
    <source>
        <dbReference type="ARBA" id="ARBA00011051"/>
    </source>
</evidence>
<dbReference type="GO" id="GO:0046677">
    <property type="term" value="P:response to antibiotic"/>
    <property type="evidence" value="ECO:0007669"/>
    <property type="project" value="UniProtKB-KW"/>
</dbReference>
<evidence type="ECO:0000256" key="3">
    <source>
        <dbReference type="ARBA" id="ARBA00023251"/>
    </source>
</evidence>
<sequence>MESISNALVPELSITDFARSLDFYVRILGFVLVYQREEESFAYLSLGQAQLMIDQIGKGRTWKTAALEYPLGRGVNFQIAVERIDPLLERLQQNNIELFLPVEEKWYRKNNVEVGNRQFLVQDPDGYLLRFTEDLGVRSLK</sequence>
<dbReference type="InterPro" id="IPR029068">
    <property type="entry name" value="Glyas_Bleomycin-R_OHBP_Dase"/>
</dbReference>
<dbReference type="InterPro" id="IPR004360">
    <property type="entry name" value="Glyas_Fos-R_dOase_dom"/>
</dbReference>
<comment type="similarity">
    <text evidence="1">Belongs to the bleomycin resistance protein family.</text>
</comment>
<feature type="domain" description="VOC" evidence="4">
    <location>
        <begin position="5"/>
        <end position="134"/>
    </location>
</feature>
<name>A0A4P6JTM8_KTERU</name>
<keyword evidence="6" id="KW-1185">Reference proteome</keyword>
<gene>
    <name evidence="5" type="ORF">EPA93_24330</name>
</gene>
<dbReference type="InterPro" id="IPR000335">
    <property type="entry name" value="Bleomycin-R"/>
</dbReference>
<evidence type="ECO:0000313" key="6">
    <source>
        <dbReference type="Proteomes" id="UP000290365"/>
    </source>
</evidence>
<keyword evidence="3" id="KW-0046">Antibiotic resistance</keyword>
<protein>
    <recommendedName>
        <fullName evidence="2">Bleomycin resistance protein</fullName>
    </recommendedName>
</protein>
<dbReference type="InterPro" id="IPR037523">
    <property type="entry name" value="VOC_core"/>
</dbReference>
<dbReference type="AlphaFoldDB" id="A0A4P6JTM8"/>
<evidence type="ECO:0000256" key="2">
    <source>
        <dbReference type="ARBA" id="ARBA00021572"/>
    </source>
</evidence>
<dbReference type="Pfam" id="PF00903">
    <property type="entry name" value="Glyoxalase"/>
    <property type="match status" value="1"/>
</dbReference>
<dbReference type="Proteomes" id="UP000290365">
    <property type="component" value="Chromosome"/>
</dbReference>
<dbReference type="KEGG" id="kbs:EPA93_24330"/>
<dbReference type="EMBL" id="CP035758">
    <property type="protein sequence ID" value="QBD78939.1"/>
    <property type="molecule type" value="Genomic_DNA"/>
</dbReference>
<organism evidence="5 6">
    <name type="scientific">Ktedonosporobacter rubrisoli</name>
    <dbReference type="NCBI Taxonomy" id="2509675"/>
    <lineage>
        <taxon>Bacteria</taxon>
        <taxon>Bacillati</taxon>
        <taxon>Chloroflexota</taxon>
        <taxon>Ktedonobacteria</taxon>
        <taxon>Ktedonobacterales</taxon>
        <taxon>Ktedonosporobacteraceae</taxon>
        <taxon>Ktedonosporobacter</taxon>
    </lineage>
</organism>
<evidence type="ECO:0000313" key="5">
    <source>
        <dbReference type="EMBL" id="QBD78939.1"/>
    </source>
</evidence>
<reference evidence="5 6" key="1">
    <citation type="submission" date="2019-01" db="EMBL/GenBank/DDBJ databases">
        <title>Ktedonosporobacter rubrisoli SCAWS-G2.</title>
        <authorList>
            <person name="Huang Y."/>
            <person name="Yan B."/>
        </authorList>
    </citation>
    <scope>NUCLEOTIDE SEQUENCE [LARGE SCALE GENOMIC DNA]</scope>
    <source>
        <strain evidence="5 6">SCAWS-G2</strain>
    </source>
</reference>
<accession>A0A4P6JTM8</accession>
<dbReference type="SUPFAM" id="SSF54593">
    <property type="entry name" value="Glyoxalase/Bleomycin resistance protein/Dihydroxybiphenyl dioxygenase"/>
    <property type="match status" value="1"/>
</dbReference>
<dbReference type="RefSeq" id="WP_129889992.1">
    <property type="nucleotide sequence ID" value="NZ_CP035758.1"/>
</dbReference>
<proteinExistence type="inferred from homology"/>
<dbReference type="Gene3D" id="3.10.180.10">
    <property type="entry name" value="2,3-Dihydroxybiphenyl 1,2-Dioxygenase, domain 1"/>
    <property type="match status" value="1"/>
</dbReference>
<dbReference type="CDD" id="cd08349">
    <property type="entry name" value="BLMA_like"/>
    <property type="match status" value="1"/>
</dbReference>
<evidence type="ECO:0000259" key="4">
    <source>
        <dbReference type="PROSITE" id="PS51819"/>
    </source>
</evidence>
<dbReference type="PROSITE" id="PS51819">
    <property type="entry name" value="VOC"/>
    <property type="match status" value="1"/>
</dbReference>
<dbReference type="OrthoDB" id="9795618at2"/>